<organism evidence="1 2">
    <name type="scientific">Sulfobacillus harzensis</name>
    <dbReference type="NCBI Taxonomy" id="2729629"/>
    <lineage>
        <taxon>Bacteria</taxon>
        <taxon>Bacillati</taxon>
        <taxon>Bacillota</taxon>
        <taxon>Clostridia</taxon>
        <taxon>Eubacteriales</taxon>
        <taxon>Clostridiales Family XVII. Incertae Sedis</taxon>
        <taxon>Sulfobacillus</taxon>
    </lineage>
</organism>
<name>A0A7Y0L5M8_9FIRM</name>
<protein>
    <submittedName>
        <fullName evidence="1">Uncharacterized protein</fullName>
    </submittedName>
</protein>
<comment type="caution">
    <text evidence="1">The sequence shown here is derived from an EMBL/GenBank/DDBJ whole genome shotgun (WGS) entry which is preliminary data.</text>
</comment>
<dbReference type="EMBL" id="JABBVZ010000064">
    <property type="protein sequence ID" value="NMP23744.1"/>
    <property type="molecule type" value="Genomic_DNA"/>
</dbReference>
<dbReference type="Pfam" id="PF18728">
    <property type="entry name" value="HEPN_AbiV"/>
    <property type="match status" value="1"/>
</dbReference>
<dbReference type="InterPro" id="IPR030987">
    <property type="entry name" value="AbiV"/>
</dbReference>
<accession>A0A7Y0L5M8</accession>
<evidence type="ECO:0000313" key="1">
    <source>
        <dbReference type="EMBL" id="NMP23744.1"/>
    </source>
</evidence>
<dbReference type="Proteomes" id="UP000533476">
    <property type="component" value="Unassembled WGS sequence"/>
</dbReference>
<gene>
    <name evidence="1" type="ORF">HIJ39_15485</name>
</gene>
<evidence type="ECO:0000313" key="2">
    <source>
        <dbReference type="Proteomes" id="UP000533476"/>
    </source>
</evidence>
<reference evidence="1 2" key="1">
    <citation type="submission" date="2020-04" db="EMBL/GenBank/DDBJ databases">
        <authorList>
            <person name="Zhang R."/>
            <person name="Schippers A."/>
        </authorList>
    </citation>
    <scope>NUCLEOTIDE SEQUENCE [LARGE SCALE GENOMIC DNA]</scope>
    <source>
        <strain evidence="1 2">DSM 109850</strain>
    </source>
</reference>
<dbReference type="RefSeq" id="WP_169101268.1">
    <property type="nucleotide sequence ID" value="NZ_JABBVZ010000064.1"/>
</dbReference>
<keyword evidence="2" id="KW-1185">Reference proteome</keyword>
<sequence>MSSNDYGMPPEDQAIPTVQALIRRSKTIRRSALQLREDDLRTAFFLATIALEEVMQGYLVWSYGIGLGTRDQIIQLMNTDSRHKVRQRLAIGLLTLLEVTKPTMRKITHKKTHYEAVRLAGKTVSEVFAHHREDLTMDKLGEWDTLKMQCMYVDWIADKGLIDMPVIQEDLDTVMNAVNRLLNQLMLFMSRDARRRISRHRQEFQQIIQDLRLTYALN</sequence>
<proteinExistence type="predicted"/>
<dbReference type="AlphaFoldDB" id="A0A7Y0L5M8"/>